<evidence type="ECO:0000313" key="6">
    <source>
        <dbReference type="EMBL" id="MBP1904668.1"/>
    </source>
</evidence>
<keyword evidence="7" id="KW-1185">Reference proteome</keyword>
<dbReference type="EMBL" id="JAGGKG010000004">
    <property type="protein sequence ID" value="MBP1904668.1"/>
    <property type="molecule type" value="Genomic_DNA"/>
</dbReference>
<evidence type="ECO:0000256" key="4">
    <source>
        <dbReference type="ARBA" id="ARBA00023163"/>
    </source>
</evidence>
<sequence>MEFTIKQVAERTNLPPSTLRYYDKEGLMPLLKKTEYGTRKYSEMDICWLELVCCLKDSGMSLDEIKAFMTLCLEGSATCEERKHLLEEHKDKILDQINMLNRSLGIINYKLEHYQEIGTFHIDTH</sequence>
<dbReference type="CDD" id="cd01109">
    <property type="entry name" value="HTH_YyaN"/>
    <property type="match status" value="1"/>
</dbReference>
<evidence type="ECO:0000256" key="3">
    <source>
        <dbReference type="ARBA" id="ARBA00023125"/>
    </source>
</evidence>
<evidence type="ECO:0000256" key="1">
    <source>
        <dbReference type="ARBA" id="ARBA00022491"/>
    </source>
</evidence>
<dbReference type="InterPro" id="IPR047057">
    <property type="entry name" value="MerR_fam"/>
</dbReference>
<evidence type="ECO:0000313" key="7">
    <source>
        <dbReference type="Proteomes" id="UP001519272"/>
    </source>
</evidence>
<feature type="domain" description="HTH merR-type" evidence="5">
    <location>
        <begin position="1"/>
        <end position="71"/>
    </location>
</feature>
<reference evidence="6 7" key="1">
    <citation type="submission" date="2021-03" db="EMBL/GenBank/DDBJ databases">
        <title>Genomic Encyclopedia of Type Strains, Phase IV (KMG-IV): sequencing the most valuable type-strain genomes for metagenomic binning, comparative biology and taxonomic classification.</title>
        <authorList>
            <person name="Goeker M."/>
        </authorList>
    </citation>
    <scope>NUCLEOTIDE SEQUENCE [LARGE SCALE GENOMIC DNA]</scope>
    <source>
        <strain evidence="6 7">DSM 14349</strain>
    </source>
</reference>
<protein>
    <submittedName>
        <fullName evidence="6">DNA-binding transcriptional MerR regulator</fullName>
    </submittedName>
</protein>
<keyword evidence="4" id="KW-0804">Transcription</keyword>
<dbReference type="Gene3D" id="1.10.1660.10">
    <property type="match status" value="1"/>
</dbReference>
<keyword evidence="3 6" id="KW-0238">DNA-binding</keyword>
<dbReference type="RefSeq" id="WP_210088335.1">
    <property type="nucleotide sequence ID" value="NZ_JAGGKG010000004.1"/>
</dbReference>
<proteinExistence type="predicted"/>
<dbReference type="PANTHER" id="PTHR30204">
    <property type="entry name" value="REDOX-CYCLING DRUG-SENSING TRANSCRIPTIONAL ACTIVATOR SOXR"/>
    <property type="match status" value="1"/>
</dbReference>
<dbReference type="Proteomes" id="UP001519272">
    <property type="component" value="Unassembled WGS sequence"/>
</dbReference>
<dbReference type="SMART" id="SM00422">
    <property type="entry name" value="HTH_MERR"/>
    <property type="match status" value="1"/>
</dbReference>
<evidence type="ECO:0000259" key="5">
    <source>
        <dbReference type="PROSITE" id="PS50937"/>
    </source>
</evidence>
<dbReference type="InterPro" id="IPR000551">
    <property type="entry name" value="MerR-type_HTH_dom"/>
</dbReference>
<name>A0ABS4FQ12_9BACL</name>
<dbReference type="GO" id="GO:0003677">
    <property type="term" value="F:DNA binding"/>
    <property type="evidence" value="ECO:0007669"/>
    <property type="project" value="UniProtKB-KW"/>
</dbReference>
<keyword evidence="2" id="KW-0805">Transcription regulation</keyword>
<gene>
    <name evidence="6" type="ORF">J2Z32_001291</name>
</gene>
<dbReference type="PANTHER" id="PTHR30204:SF69">
    <property type="entry name" value="MERR-FAMILY TRANSCRIPTIONAL REGULATOR"/>
    <property type="match status" value="1"/>
</dbReference>
<organism evidence="6 7">
    <name type="scientific">Paenibacillus turicensis</name>
    <dbReference type="NCBI Taxonomy" id="160487"/>
    <lineage>
        <taxon>Bacteria</taxon>
        <taxon>Bacillati</taxon>
        <taxon>Bacillota</taxon>
        <taxon>Bacilli</taxon>
        <taxon>Bacillales</taxon>
        <taxon>Paenibacillaceae</taxon>
        <taxon>Paenibacillus</taxon>
    </lineage>
</organism>
<dbReference type="SUPFAM" id="SSF46955">
    <property type="entry name" value="Putative DNA-binding domain"/>
    <property type="match status" value="1"/>
</dbReference>
<accession>A0ABS4FQ12</accession>
<evidence type="ECO:0000256" key="2">
    <source>
        <dbReference type="ARBA" id="ARBA00023015"/>
    </source>
</evidence>
<comment type="caution">
    <text evidence="6">The sequence shown here is derived from an EMBL/GenBank/DDBJ whole genome shotgun (WGS) entry which is preliminary data.</text>
</comment>
<dbReference type="InterPro" id="IPR009061">
    <property type="entry name" value="DNA-bd_dom_put_sf"/>
</dbReference>
<dbReference type="PROSITE" id="PS50937">
    <property type="entry name" value="HTH_MERR_2"/>
    <property type="match status" value="1"/>
</dbReference>
<dbReference type="Pfam" id="PF13411">
    <property type="entry name" value="MerR_1"/>
    <property type="match status" value="1"/>
</dbReference>
<keyword evidence="1" id="KW-0678">Repressor</keyword>